<protein>
    <submittedName>
        <fullName evidence="4">Uncharacterized protein</fullName>
    </submittedName>
</protein>
<organism evidence="4 5">
    <name type="scientific">Pyronema omphalodes (strain CBS 100304)</name>
    <name type="common">Pyronema confluens</name>
    <dbReference type="NCBI Taxonomy" id="1076935"/>
    <lineage>
        <taxon>Eukaryota</taxon>
        <taxon>Fungi</taxon>
        <taxon>Dikarya</taxon>
        <taxon>Ascomycota</taxon>
        <taxon>Pezizomycotina</taxon>
        <taxon>Pezizomycetes</taxon>
        <taxon>Pezizales</taxon>
        <taxon>Pyronemataceae</taxon>
        <taxon>Pyronema</taxon>
    </lineage>
</organism>
<evidence type="ECO:0000313" key="5">
    <source>
        <dbReference type="Proteomes" id="UP000018144"/>
    </source>
</evidence>
<keyword evidence="2" id="KW-0472">Membrane</keyword>
<evidence type="ECO:0000256" key="1">
    <source>
        <dbReference type="SAM" id="MobiDB-lite"/>
    </source>
</evidence>
<accession>U4LLG4</accession>
<reference evidence="4 5" key="1">
    <citation type="journal article" date="2013" name="PLoS Genet.">
        <title>The genome and development-dependent transcriptomes of Pyronema confluens: a window into fungal evolution.</title>
        <authorList>
            <person name="Traeger S."/>
            <person name="Altegoer F."/>
            <person name="Freitag M."/>
            <person name="Gabaldon T."/>
            <person name="Kempken F."/>
            <person name="Kumar A."/>
            <person name="Marcet-Houben M."/>
            <person name="Poggeler S."/>
            <person name="Stajich J.E."/>
            <person name="Nowrousian M."/>
        </authorList>
    </citation>
    <scope>NUCLEOTIDE SEQUENCE [LARGE SCALE GENOMIC DNA]</scope>
    <source>
        <strain evidence="5">CBS 100304</strain>
        <tissue evidence="4">Vegetative mycelium</tissue>
    </source>
</reference>
<keyword evidence="2" id="KW-1133">Transmembrane helix</keyword>
<evidence type="ECO:0000256" key="2">
    <source>
        <dbReference type="SAM" id="Phobius"/>
    </source>
</evidence>
<gene>
    <name evidence="4" type="ORF">PCON_13821</name>
</gene>
<evidence type="ECO:0000256" key="3">
    <source>
        <dbReference type="SAM" id="SignalP"/>
    </source>
</evidence>
<feature type="transmembrane region" description="Helical" evidence="2">
    <location>
        <begin position="62"/>
        <end position="82"/>
    </location>
</feature>
<sequence length="84" mass="8700">MAYSRVFLFALLLVAMFMMVSATTEVYATARPSSTGYHMVGRNNTNATSPTGPKSPSDQDSAGTTISSSAALFGALVAAALFSL</sequence>
<name>U4LLG4_PYROM</name>
<dbReference type="EMBL" id="HF935944">
    <property type="protein sequence ID" value="CCX14228.1"/>
    <property type="molecule type" value="Genomic_DNA"/>
</dbReference>
<dbReference type="OrthoDB" id="10436260at2759"/>
<keyword evidence="2" id="KW-0812">Transmembrane</keyword>
<dbReference type="AlphaFoldDB" id="U4LLG4"/>
<keyword evidence="5" id="KW-1185">Reference proteome</keyword>
<proteinExistence type="predicted"/>
<keyword evidence="3" id="KW-0732">Signal</keyword>
<feature type="signal peptide" evidence="3">
    <location>
        <begin position="1"/>
        <end position="22"/>
    </location>
</feature>
<feature type="chain" id="PRO_5004652431" evidence="3">
    <location>
        <begin position="23"/>
        <end position="84"/>
    </location>
</feature>
<feature type="region of interest" description="Disordered" evidence="1">
    <location>
        <begin position="34"/>
        <end position="63"/>
    </location>
</feature>
<evidence type="ECO:0000313" key="4">
    <source>
        <dbReference type="EMBL" id="CCX14228.1"/>
    </source>
</evidence>
<dbReference type="Proteomes" id="UP000018144">
    <property type="component" value="Unassembled WGS sequence"/>
</dbReference>